<name>A0A8T2UWS4_CERRI</name>
<comment type="caution">
    <text evidence="1">The sequence shown here is derived from an EMBL/GenBank/DDBJ whole genome shotgun (WGS) entry which is preliminary data.</text>
</comment>
<reference evidence="1" key="1">
    <citation type="submission" date="2021-08" db="EMBL/GenBank/DDBJ databases">
        <title>WGS assembly of Ceratopteris richardii.</title>
        <authorList>
            <person name="Marchant D.B."/>
            <person name="Chen G."/>
            <person name="Jenkins J."/>
            <person name="Shu S."/>
            <person name="Leebens-Mack J."/>
            <person name="Grimwood J."/>
            <person name="Schmutz J."/>
            <person name="Soltis P."/>
            <person name="Soltis D."/>
            <person name="Chen Z.-H."/>
        </authorList>
    </citation>
    <scope>NUCLEOTIDE SEQUENCE</scope>
    <source>
        <strain evidence="1">Whitten #5841</strain>
        <tissue evidence="1">Leaf</tissue>
    </source>
</reference>
<evidence type="ECO:0000313" key="2">
    <source>
        <dbReference type="Proteomes" id="UP000825935"/>
    </source>
</evidence>
<accession>A0A8T2UWS4</accession>
<organism evidence="1 2">
    <name type="scientific">Ceratopteris richardii</name>
    <name type="common">Triangle waterfern</name>
    <dbReference type="NCBI Taxonomy" id="49495"/>
    <lineage>
        <taxon>Eukaryota</taxon>
        <taxon>Viridiplantae</taxon>
        <taxon>Streptophyta</taxon>
        <taxon>Embryophyta</taxon>
        <taxon>Tracheophyta</taxon>
        <taxon>Polypodiopsida</taxon>
        <taxon>Polypodiidae</taxon>
        <taxon>Polypodiales</taxon>
        <taxon>Pteridineae</taxon>
        <taxon>Pteridaceae</taxon>
        <taxon>Parkerioideae</taxon>
        <taxon>Ceratopteris</taxon>
    </lineage>
</organism>
<dbReference type="Proteomes" id="UP000825935">
    <property type="component" value="Chromosome 5"/>
</dbReference>
<evidence type="ECO:0000313" key="1">
    <source>
        <dbReference type="EMBL" id="KAH7437904.1"/>
    </source>
</evidence>
<protein>
    <submittedName>
        <fullName evidence="1">Uncharacterized protein</fullName>
    </submittedName>
</protein>
<dbReference type="EMBL" id="CM035410">
    <property type="protein sequence ID" value="KAH7437904.1"/>
    <property type="molecule type" value="Genomic_DNA"/>
</dbReference>
<gene>
    <name evidence="1" type="ORF">KP509_05G094700</name>
</gene>
<proteinExistence type="predicted"/>
<dbReference type="AlphaFoldDB" id="A0A8T2UWS4"/>
<keyword evidence="2" id="KW-1185">Reference proteome</keyword>
<sequence>MGPLFRVRWSPDFRVCISFSQDCVKEVVSLRFVIFETNDSIRTAKFEIPSIRFYCYHLYAWNFEIGIVSSVVKAPSRYLSLRSHMSVISPSISTFTFVMSHVACVCVYVQTSHHTHISD</sequence>